<dbReference type="AlphaFoldDB" id="A6KP22"/>
<sequence length="119" mass="13190">MLTGCKVIFAAINEGHPEVEEQVDEKGPSILRQEDRHPADLGPEVPEVERGCGAHRKLLQHIFIFQGLPLGCLGEKGLDFRNGGLRLYLVQEAQLLPRLCIHLVVLHGSSTGWHLHLCS</sequence>
<proteinExistence type="predicted"/>
<evidence type="ECO:0000313" key="2">
    <source>
        <dbReference type="Proteomes" id="UP000234681"/>
    </source>
</evidence>
<name>A6KP22_RAT</name>
<organism evidence="1 2">
    <name type="scientific">Rattus norvegicus</name>
    <name type="common">Rat</name>
    <dbReference type="NCBI Taxonomy" id="10116"/>
    <lineage>
        <taxon>Eukaryota</taxon>
        <taxon>Metazoa</taxon>
        <taxon>Chordata</taxon>
        <taxon>Craniata</taxon>
        <taxon>Vertebrata</taxon>
        <taxon>Euteleostomi</taxon>
        <taxon>Mammalia</taxon>
        <taxon>Eutheria</taxon>
        <taxon>Euarchontoglires</taxon>
        <taxon>Glires</taxon>
        <taxon>Rodentia</taxon>
        <taxon>Myomorpha</taxon>
        <taxon>Muroidea</taxon>
        <taxon>Muridae</taxon>
        <taxon>Murinae</taxon>
        <taxon>Rattus</taxon>
    </lineage>
</organism>
<dbReference type="Proteomes" id="UP000234681">
    <property type="component" value="Chromosome 1"/>
</dbReference>
<reference evidence="1 2" key="1">
    <citation type="submission" date="2005-09" db="EMBL/GenBank/DDBJ databases">
        <authorList>
            <person name="Mural R.J."/>
            <person name="Li P.W."/>
            <person name="Adams M.D."/>
            <person name="Amanatides P.G."/>
            <person name="Baden-Tillson H."/>
            <person name="Barnstead M."/>
            <person name="Chin S.H."/>
            <person name="Dew I."/>
            <person name="Evans C.A."/>
            <person name="Ferriera S."/>
            <person name="Flanigan M."/>
            <person name="Fosler C."/>
            <person name="Glodek A."/>
            <person name="Gu Z."/>
            <person name="Holt R.A."/>
            <person name="Jennings D."/>
            <person name="Kraft C.L."/>
            <person name="Lu F."/>
            <person name="Nguyen T."/>
            <person name="Nusskern D.R."/>
            <person name="Pfannkoch C.M."/>
            <person name="Sitter C."/>
            <person name="Sutton G.G."/>
            <person name="Venter J.C."/>
            <person name="Wang Z."/>
            <person name="Woodage T."/>
            <person name="Zheng X.H."/>
            <person name="Zhong F."/>
        </authorList>
    </citation>
    <scope>NUCLEOTIDE SEQUENCE [LARGE SCALE GENOMIC DNA]</scope>
    <source>
        <strain>BN</strain>
        <strain evidence="2">Sprague-Dawley</strain>
    </source>
</reference>
<protein>
    <submittedName>
        <fullName evidence="1">RCG40742</fullName>
    </submittedName>
</protein>
<evidence type="ECO:0000313" key="1">
    <source>
        <dbReference type="EMBL" id="EDL83704.1"/>
    </source>
</evidence>
<dbReference type="EMBL" id="CH474077">
    <property type="protein sequence ID" value="EDL83704.1"/>
    <property type="molecule type" value="Genomic_DNA"/>
</dbReference>
<gene>
    <name evidence="1" type="ORF">rCG_40742</name>
</gene>
<accession>A6KP22</accession>